<dbReference type="GO" id="GO:0046872">
    <property type="term" value="F:metal ion binding"/>
    <property type="evidence" value="ECO:0007669"/>
    <property type="project" value="UniProtKB-KW"/>
</dbReference>
<evidence type="ECO:0000259" key="5">
    <source>
        <dbReference type="Pfam" id="PF00016"/>
    </source>
</evidence>
<dbReference type="AlphaFoldDB" id="A0ABD6AEF2"/>
<sequence length="427" mass="45753">MTDRTTHDTARTTATYRVETAEDVTKVAELMAGEQSSGTFVDVPGETDALRERHAARVESITEQETVAEPSLPGASSPSEGADSPYTRADVEISYPIENTGTSLPNLLTTVAGNLYELWPLSGIRLVDIALPEAFAAANPGPQFSVEGTRDLVGVHDRPLIGTIVKPNVGLTPAETADVVEAVVEAGVDFVKDDELIADPPYSPVHERVVAVMEVIDRHEAATGSRVMYACNITGTVDEMLERHDAVKDAGGNCVMVSLHSVGLAAVQTLRAEADLPIHGHRNGWGALSRCPQLGFNYEVWQKFWRLAGIDHLHVSGLRNKFTESDESVIRSAKAVQRPIAATDDVAMPVFSSGQWADQAPDTYEALGNCDLLYLAGGGILGHPDGPGAGVAHLKQGWEAAVRGIPLEEYAEDHEELGTALAFYGKR</sequence>
<dbReference type="Gene3D" id="3.30.70.150">
    <property type="entry name" value="RuBisCO large subunit, N-terminal domain"/>
    <property type="match status" value="1"/>
</dbReference>
<dbReference type="RefSeq" id="WP_276306238.1">
    <property type="nucleotide sequence ID" value="NZ_CP119993.1"/>
</dbReference>
<evidence type="ECO:0000259" key="6">
    <source>
        <dbReference type="Pfam" id="PF02788"/>
    </source>
</evidence>
<dbReference type="InterPro" id="IPR020878">
    <property type="entry name" value="RuBisCo_large_chain_AS"/>
</dbReference>
<protein>
    <submittedName>
        <fullName evidence="7">Ribulose-bisphosphate carboxylase large subunit family protein</fullName>
    </submittedName>
</protein>
<dbReference type="PROSITE" id="PS00157">
    <property type="entry name" value="RUBISCO_LARGE"/>
    <property type="match status" value="1"/>
</dbReference>
<dbReference type="Pfam" id="PF00016">
    <property type="entry name" value="RuBisCO_large"/>
    <property type="match status" value="1"/>
</dbReference>
<feature type="domain" description="Ribulose bisphosphate carboxylase large subunit C-terminal" evidence="5">
    <location>
        <begin position="146"/>
        <end position="424"/>
    </location>
</feature>
<dbReference type="GeneID" id="79317895"/>
<dbReference type="Pfam" id="PF02788">
    <property type="entry name" value="RuBisCO_large_N"/>
    <property type="match status" value="1"/>
</dbReference>
<dbReference type="EMBL" id="JBHTBF010000003">
    <property type="protein sequence ID" value="MFC7318919.1"/>
    <property type="molecule type" value="Genomic_DNA"/>
</dbReference>
<keyword evidence="8" id="KW-1185">Reference proteome</keyword>
<evidence type="ECO:0000256" key="1">
    <source>
        <dbReference type="ARBA" id="ARBA00001946"/>
    </source>
</evidence>
<comment type="caution">
    <text evidence="7">The sequence shown here is derived from an EMBL/GenBank/DDBJ whole genome shotgun (WGS) entry which is preliminary data.</text>
</comment>
<dbReference type="PANTHER" id="PTHR42704:SF17">
    <property type="entry name" value="RIBULOSE BISPHOSPHATE CARBOXYLASE LARGE CHAIN"/>
    <property type="match status" value="1"/>
</dbReference>
<dbReference type="Proteomes" id="UP001596547">
    <property type="component" value="Unassembled WGS sequence"/>
</dbReference>
<dbReference type="InterPro" id="IPR036376">
    <property type="entry name" value="RuBisCO_lsu_C_sf"/>
</dbReference>
<proteinExistence type="predicted"/>
<keyword evidence="3" id="KW-0460">Magnesium</keyword>
<dbReference type="InterPro" id="IPR036422">
    <property type="entry name" value="RuBisCO_lsu_N_sf"/>
</dbReference>
<accession>A0ABD6AEF2</accession>
<dbReference type="PANTHER" id="PTHR42704">
    <property type="entry name" value="RIBULOSE BISPHOSPHATE CARBOXYLASE"/>
    <property type="match status" value="1"/>
</dbReference>
<organism evidence="7 8">
    <name type="scientific">Halomarina halobia</name>
    <dbReference type="NCBI Taxonomy" id="3033386"/>
    <lineage>
        <taxon>Archaea</taxon>
        <taxon>Methanobacteriati</taxon>
        <taxon>Methanobacteriota</taxon>
        <taxon>Stenosarchaea group</taxon>
        <taxon>Halobacteria</taxon>
        <taxon>Halobacteriales</taxon>
        <taxon>Natronomonadaceae</taxon>
        <taxon>Halomarina</taxon>
    </lineage>
</organism>
<dbReference type="InterPro" id="IPR033966">
    <property type="entry name" value="RuBisCO"/>
</dbReference>
<reference evidence="7 8" key="1">
    <citation type="journal article" date="2019" name="Int. J. Syst. Evol. Microbiol.">
        <title>The Global Catalogue of Microorganisms (GCM) 10K type strain sequencing project: providing services to taxonomists for standard genome sequencing and annotation.</title>
        <authorList>
            <consortium name="The Broad Institute Genomics Platform"/>
            <consortium name="The Broad Institute Genome Sequencing Center for Infectious Disease"/>
            <person name="Wu L."/>
            <person name="Ma J."/>
        </authorList>
    </citation>
    <scope>NUCLEOTIDE SEQUENCE [LARGE SCALE GENOMIC DNA]</scope>
    <source>
        <strain evidence="7 8">PSR21</strain>
    </source>
</reference>
<gene>
    <name evidence="7" type="ORF">ACFQPE_19270</name>
</gene>
<keyword evidence="2" id="KW-0479">Metal-binding</keyword>
<feature type="region of interest" description="Disordered" evidence="4">
    <location>
        <begin position="59"/>
        <end position="85"/>
    </location>
</feature>
<dbReference type="SUPFAM" id="SSF54966">
    <property type="entry name" value="RuBisCO, large subunit, small (N-terminal) domain"/>
    <property type="match status" value="1"/>
</dbReference>
<dbReference type="SFLD" id="SFLDS00014">
    <property type="entry name" value="RuBisCO"/>
    <property type="match status" value="1"/>
</dbReference>
<comment type="cofactor">
    <cofactor evidence="1">
        <name>Mg(2+)</name>
        <dbReference type="ChEBI" id="CHEBI:18420"/>
    </cofactor>
</comment>
<dbReference type="SFLD" id="SFLDG00301">
    <property type="entry name" value="RuBisCO-like_proteins"/>
    <property type="match status" value="1"/>
</dbReference>
<evidence type="ECO:0000256" key="3">
    <source>
        <dbReference type="ARBA" id="ARBA00022842"/>
    </source>
</evidence>
<dbReference type="InterPro" id="IPR017443">
    <property type="entry name" value="RuBisCO_lsu_fd_N"/>
</dbReference>
<evidence type="ECO:0000313" key="7">
    <source>
        <dbReference type="EMBL" id="MFC7318919.1"/>
    </source>
</evidence>
<name>A0ABD6AEF2_9EURY</name>
<evidence type="ECO:0000313" key="8">
    <source>
        <dbReference type="Proteomes" id="UP001596547"/>
    </source>
</evidence>
<dbReference type="SUPFAM" id="SSF51649">
    <property type="entry name" value="RuBisCo, C-terminal domain"/>
    <property type="match status" value="1"/>
</dbReference>
<feature type="domain" description="Ribulose bisphosphate carboxylase large subunit ferrodoxin-like N-terminal" evidence="6">
    <location>
        <begin position="14"/>
        <end position="135"/>
    </location>
</feature>
<dbReference type="InterPro" id="IPR000685">
    <property type="entry name" value="RuBisCO_lsu_C"/>
</dbReference>
<dbReference type="CDD" id="cd08207">
    <property type="entry name" value="RLP_NonPhot"/>
    <property type="match status" value="1"/>
</dbReference>
<evidence type="ECO:0000256" key="4">
    <source>
        <dbReference type="SAM" id="MobiDB-lite"/>
    </source>
</evidence>
<dbReference type="Gene3D" id="3.20.20.110">
    <property type="entry name" value="Ribulose bisphosphate carboxylase, large subunit, C-terminal domain"/>
    <property type="match status" value="1"/>
</dbReference>
<evidence type="ECO:0000256" key="2">
    <source>
        <dbReference type="ARBA" id="ARBA00022723"/>
    </source>
</evidence>